<dbReference type="PANTHER" id="PTHR31325">
    <property type="entry name" value="OS01G0798800 PROTEIN-RELATED"/>
    <property type="match status" value="1"/>
</dbReference>
<dbReference type="InterPro" id="IPR025315">
    <property type="entry name" value="DUF4220"/>
</dbReference>
<feature type="transmembrane region" description="Helical" evidence="1">
    <location>
        <begin position="43"/>
        <end position="64"/>
    </location>
</feature>
<keyword evidence="1" id="KW-1133">Transmembrane helix</keyword>
<dbReference type="OMA" id="CFHHKGA"/>
<feature type="transmembrane region" description="Helical" evidence="1">
    <location>
        <begin position="13"/>
        <end position="31"/>
    </location>
</feature>
<feature type="domain" description="DUF4220" evidence="2">
    <location>
        <begin position="49"/>
        <end position="378"/>
    </location>
</feature>
<feature type="transmembrane region" description="Helical" evidence="1">
    <location>
        <begin position="298"/>
        <end position="319"/>
    </location>
</feature>
<reference evidence="4" key="1">
    <citation type="submission" date="2013-06" db="EMBL/GenBank/DDBJ databases">
        <authorList>
            <person name="Zhao Q."/>
        </authorList>
    </citation>
    <scope>NUCLEOTIDE SEQUENCE</scope>
    <source>
        <strain evidence="4">cv. W1943</strain>
    </source>
</reference>
<evidence type="ECO:0000259" key="2">
    <source>
        <dbReference type="Pfam" id="PF13968"/>
    </source>
</evidence>
<evidence type="ECO:0000313" key="4">
    <source>
        <dbReference type="Proteomes" id="UP000008022"/>
    </source>
</evidence>
<dbReference type="Proteomes" id="UP000008022">
    <property type="component" value="Unassembled WGS sequence"/>
</dbReference>
<accession>A0A0E0R5P6</accession>
<keyword evidence="4" id="KW-1185">Reference proteome</keyword>
<evidence type="ECO:0000313" key="3">
    <source>
        <dbReference type="EnsemblPlants" id="ORUFI11G06600.1"/>
    </source>
</evidence>
<sequence length="674" mass="77452">MGLSSAVQWWKEWQLRILVLGSLGVQLYLAIFANTRKKHIRPLFRFSIWLAYLGGDALAIYALATLFNRQKKLQFKTGSHDLEVLWAPILLIHLGGQIFSISAHNIEDNELWRWHIVTAVSQKYQQPSITPLSQVIVALYVFTKFWSPSADRRLLAAAILLFIIGVFKCFDKPRALMSSTFTSIVSTFHPSPRTESIDRESKKNTYKEQRILCNSRNTQQAAAQTLQSARSIDLSIPDKLFVDFAYSYANRLTKLESFWSLDADRVYRTLCEGLSDTFNLISSKVWQYDDQNRATPSFGISFSFLVWLITLIVPIVSIGMCHSSQKEDYSGIDIKVTFILLYITYFLEFATILTWRYYASNEWSNLVFQHNLIGFLAYKKRHKKLMTIADCIQSKAFLGQHEPCYSSKDITNLVSAHAKDGWVNYIMDVQSYWKFSDNRGHWTLEHNECEDIVIRSSIEKPFDESIILWHLATDFCFRHKDASLESDECAKPCQQISNYMMHLLFDNPEMLPSSRRVLSTAAYEELKDILQGDDVSFLDEKELTQEIIGKAEFAECGFIRDAWILAEELKQLGDEKKMWEIIKGVWIEMLCFSAGRCRGYLHAKSLGTGGEYLTVVSLVMSHAGLETFAERQQRVQLRLSKEERVRIARQRIEAERNQADAAASAEVQVVVSSS</sequence>
<feature type="transmembrane region" description="Helical" evidence="1">
    <location>
        <begin position="154"/>
        <end position="170"/>
    </location>
</feature>
<dbReference type="Pfam" id="PF04578">
    <property type="entry name" value="DUF594"/>
    <property type="match status" value="1"/>
</dbReference>
<keyword evidence="1" id="KW-0472">Membrane</keyword>
<protein>
    <recommendedName>
        <fullName evidence="2">DUF4220 domain-containing protein</fullName>
    </recommendedName>
</protein>
<dbReference type="InterPro" id="IPR007658">
    <property type="entry name" value="DUF594"/>
</dbReference>
<dbReference type="EnsemblPlants" id="ORUFI11G06600.1">
    <property type="protein sequence ID" value="ORUFI11G06600.1"/>
    <property type="gene ID" value="ORUFI11G06600"/>
</dbReference>
<dbReference type="Pfam" id="PF13968">
    <property type="entry name" value="DUF4220"/>
    <property type="match status" value="1"/>
</dbReference>
<keyword evidence="1" id="KW-0812">Transmembrane</keyword>
<evidence type="ECO:0000256" key="1">
    <source>
        <dbReference type="SAM" id="Phobius"/>
    </source>
</evidence>
<dbReference type="STRING" id="4529.A0A0E0R5P6"/>
<organism evidence="3 4">
    <name type="scientific">Oryza rufipogon</name>
    <name type="common">Brownbeard rice</name>
    <name type="synonym">Asian wild rice</name>
    <dbReference type="NCBI Taxonomy" id="4529"/>
    <lineage>
        <taxon>Eukaryota</taxon>
        <taxon>Viridiplantae</taxon>
        <taxon>Streptophyta</taxon>
        <taxon>Embryophyta</taxon>
        <taxon>Tracheophyta</taxon>
        <taxon>Spermatophyta</taxon>
        <taxon>Magnoliopsida</taxon>
        <taxon>Liliopsida</taxon>
        <taxon>Poales</taxon>
        <taxon>Poaceae</taxon>
        <taxon>BOP clade</taxon>
        <taxon>Oryzoideae</taxon>
        <taxon>Oryzeae</taxon>
        <taxon>Oryzinae</taxon>
        <taxon>Oryza</taxon>
    </lineage>
</organism>
<dbReference type="HOGENOM" id="CLU_009180_4_0_1"/>
<proteinExistence type="predicted"/>
<feature type="transmembrane region" description="Helical" evidence="1">
    <location>
        <begin position="339"/>
        <end position="358"/>
    </location>
</feature>
<name>A0A0E0R5P6_ORYRU</name>
<dbReference type="AlphaFoldDB" id="A0A0E0R5P6"/>
<dbReference type="Gramene" id="ORUFI11G06600.1">
    <property type="protein sequence ID" value="ORUFI11G06600.1"/>
    <property type="gene ID" value="ORUFI11G06600"/>
</dbReference>
<dbReference type="eggNOG" id="ENOG502RRPP">
    <property type="taxonomic scope" value="Eukaryota"/>
</dbReference>
<reference evidence="3" key="2">
    <citation type="submission" date="2015-06" db="UniProtKB">
        <authorList>
            <consortium name="EnsemblPlants"/>
        </authorList>
    </citation>
    <scope>IDENTIFICATION</scope>
</reference>